<accession>A0ABU4RXX6</accession>
<feature type="signal peptide" evidence="1">
    <location>
        <begin position="1"/>
        <end position="19"/>
    </location>
</feature>
<evidence type="ECO:0000313" key="2">
    <source>
        <dbReference type="EMBL" id="MDX6849514.1"/>
    </source>
</evidence>
<keyword evidence="3" id="KW-1185">Reference proteome</keyword>
<gene>
    <name evidence="2" type="ORF">SCD92_09090</name>
</gene>
<dbReference type="Proteomes" id="UP001273505">
    <property type="component" value="Unassembled WGS sequence"/>
</dbReference>
<evidence type="ECO:0008006" key="4">
    <source>
        <dbReference type="Google" id="ProtNLM"/>
    </source>
</evidence>
<feature type="chain" id="PRO_5045098040" description="Lipoprotein" evidence="1">
    <location>
        <begin position="20"/>
        <end position="213"/>
    </location>
</feature>
<sequence length="213" mass="23615">MVKLWMRLFVCIAPAYLGACSGGDDIDNIAGCGEPPPPQEYSISQYQVEAVVHDEALSDLTFGGGSVVGEQPVDWAHLGIELNTERDYFLVQHNAPQPSRFSLFGQAHACSFAGPQPAEKIIRVEVVSDNAYTDDYPAGTDLSALTSLYDRAYLDGVASLADYEYTPAPAREWIKFFFTEPPQYQRQRFTVTIELDSNNTFVVTTPEVYLVNE</sequence>
<name>A0ABU4RXX6_9GAMM</name>
<reference evidence="2 3" key="1">
    <citation type="submission" date="2023-11" db="EMBL/GenBank/DDBJ databases">
        <title>Gilvimarinus fulvus sp. nov., isolated from the surface of Kelp.</title>
        <authorList>
            <person name="Sun Y.Y."/>
            <person name="Gong Y."/>
            <person name="Du Z.J."/>
        </authorList>
    </citation>
    <scope>NUCLEOTIDE SEQUENCE [LARGE SCALE GENOMIC DNA]</scope>
    <source>
        <strain evidence="2 3">SDUM040013</strain>
    </source>
</reference>
<protein>
    <recommendedName>
        <fullName evidence="4">Lipoprotein</fullName>
    </recommendedName>
</protein>
<proteinExistence type="predicted"/>
<dbReference type="EMBL" id="JAXAFO010000013">
    <property type="protein sequence ID" value="MDX6849514.1"/>
    <property type="molecule type" value="Genomic_DNA"/>
</dbReference>
<keyword evidence="1" id="KW-0732">Signal</keyword>
<organism evidence="2 3">
    <name type="scientific">Gilvimarinus gilvus</name>
    <dbReference type="NCBI Taxonomy" id="3058038"/>
    <lineage>
        <taxon>Bacteria</taxon>
        <taxon>Pseudomonadati</taxon>
        <taxon>Pseudomonadota</taxon>
        <taxon>Gammaproteobacteria</taxon>
        <taxon>Cellvibrionales</taxon>
        <taxon>Cellvibrionaceae</taxon>
        <taxon>Gilvimarinus</taxon>
    </lineage>
</organism>
<evidence type="ECO:0000313" key="3">
    <source>
        <dbReference type="Proteomes" id="UP001273505"/>
    </source>
</evidence>
<evidence type="ECO:0000256" key="1">
    <source>
        <dbReference type="SAM" id="SignalP"/>
    </source>
</evidence>
<comment type="caution">
    <text evidence="2">The sequence shown here is derived from an EMBL/GenBank/DDBJ whole genome shotgun (WGS) entry which is preliminary data.</text>
</comment>